<keyword evidence="1" id="KW-0812">Transmembrane</keyword>
<dbReference type="EMBL" id="MK105855">
    <property type="protein sequence ID" value="AZF88693.1"/>
    <property type="molecule type" value="Genomic_DNA"/>
</dbReference>
<protein>
    <recommendedName>
        <fullName evidence="4">DUF2514 domain-containing protein</fullName>
    </recommendedName>
</protein>
<evidence type="ECO:0000256" key="1">
    <source>
        <dbReference type="SAM" id="Phobius"/>
    </source>
</evidence>
<accession>A0A3G8F2Y6</accession>
<organism evidence="2 3">
    <name type="scientific">Escherichia phage Skarpretter</name>
    <dbReference type="NCBI Taxonomy" id="2488654"/>
    <lineage>
        <taxon>Viruses</taxon>
        <taxon>Duplodnaviria</taxon>
        <taxon>Heunggongvirae</taxon>
        <taxon>Uroviricota</taxon>
        <taxon>Caudoviricetes</taxon>
        <taxon>Skarprettervirus</taxon>
        <taxon>Skarprettervirus skarpretter</taxon>
    </lineage>
</organism>
<dbReference type="GeneID" id="55008238"/>
<evidence type="ECO:0008006" key="4">
    <source>
        <dbReference type="Google" id="ProtNLM"/>
    </source>
</evidence>
<keyword evidence="3" id="KW-1185">Reference proteome</keyword>
<evidence type="ECO:0000313" key="3">
    <source>
        <dbReference type="Proteomes" id="UP000279721"/>
    </source>
</evidence>
<keyword evidence="1" id="KW-1133">Transmembrane helix</keyword>
<dbReference type="RefSeq" id="YP_009816926.1">
    <property type="nucleotide sequence ID" value="NC_048112.1"/>
</dbReference>
<dbReference type="KEGG" id="vg:55008238"/>
<feature type="transmembrane region" description="Helical" evidence="1">
    <location>
        <begin position="12"/>
        <end position="31"/>
    </location>
</feature>
<dbReference type="InterPro" id="IPR019659">
    <property type="entry name" value="DUF2514"/>
</dbReference>
<evidence type="ECO:0000313" key="2">
    <source>
        <dbReference type="EMBL" id="AZF88693.1"/>
    </source>
</evidence>
<proteinExistence type="predicted"/>
<keyword evidence="1" id="KW-0472">Membrane</keyword>
<sequence>MWGAILALLRRYWKPIAVILLVLLALGGSYLKGSADKDQEWQARWTQRDLDDSTQKGIDNVAARIIEQGRAIERQEAIEDAQKREAAALAAADRLRGTVDGLQQLANKYAAQLDAQRATTDLAAAVASKTKAQGAGVLAVMLGSVAKEAEYYAKRSDESYDAGLTCERLYESVRVTQEKVKGP</sequence>
<name>A0A3G8F2Y6_9CAUD</name>
<reference evidence="3" key="1">
    <citation type="submission" date="2018-10" db="EMBL/GenBank/DDBJ databases">
        <authorList>
            <person name="Olsen N.S."/>
            <person name="Kot W."/>
            <person name="Hansen L.H."/>
        </authorList>
    </citation>
    <scope>NUCLEOTIDE SEQUENCE [LARGE SCALE GENOMIC DNA]</scope>
</reference>
<dbReference type="Proteomes" id="UP000279721">
    <property type="component" value="Segment"/>
</dbReference>
<dbReference type="Pfam" id="PF10721">
    <property type="entry name" value="DUF2514"/>
    <property type="match status" value="1"/>
</dbReference>